<dbReference type="Proteomes" id="UP000035268">
    <property type="component" value="Chromosome"/>
</dbReference>
<organism evidence="2 3">
    <name type="scientific">Kiritimatiella glycovorans</name>
    <dbReference type="NCBI Taxonomy" id="1307763"/>
    <lineage>
        <taxon>Bacteria</taxon>
        <taxon>Pseudomonadati</taxon>
        <taxon>Kiritimatiellota</taxon>
        <taxon>Kiritimatiellia</taxon>
        <taxon>Kiritimatiellales</taxon>
        <taxon>Kiritimatiellaceae</taxon>
        <taxon>Kiritimatiella</taxon>
    </lineage>
</organism>
<accession>A0A0G3EAZ4</accession>
<dbReference type="SUPFAM" id="SSF54523">
    <property type="entry name" value="Pili subunits"/>
    <property type="match status" value="1"/>
</dbReference>
<proteinExistence type="predicted"/>
<dbReference type="STRING" id="1307763.L21SP4_00159"/>
<dbReference type="Pfam" id="PF07963">
    <property type="entry name" value="N_methyl"/>
    <property type="match status" value="1"/>
</dbReference>
<keyword evidence="1" id="KW-0472">Membrane</keyword>
<dbReference type="KEGG" id="vbl:L21SP4_00159"/>
<sequence>MGGHRNAGRGGFTLIELMMVILVMGIIATIAIPAFQGSQSRAARVDAAARELQGAVSLARQWAITKRQHTYLLLPDDNCSDKDKSFTHYAIYACTNETTCDDTAPEGEFIRGWKAYQEGVVVYPPPSTAEKNFALGTDNYASVKCLVWRPNGRMKGLAVTTPEIEVYPGRTDESGSVDGSPEDDARKYARATVVINRLTGISEVRNYEED</sequence>
<evidence type="ECO:0000256" key="1">
    <source>
        <dbReference type="SAM" id="Phobius"/>
    </source>
</evidence>
<dbReference type="OrthoDB" id="5654254at2"/>
<dbReference type="RefSeq" id="WP_052880870.1">
    <property type="nucleotide sequence ID" value="NZ_CP010904.1"/>
</dbReference>
<dbReference type="InterPro" id="IPR012902">
    <property type="entry name" value="N_methyl_site"/>
</dbReference>
<protein>
    <submittedName>
        <fullName evidence="2">Putative major pilin subunit</fullName>
    </submittedName>
</protein>
<dbReference type="PROSITE" id="PS00409">
    <property type="entry name" value="PROKAR_NTER_METHYL"/>
    <property type="match status" value="1"/>
</dbReference>
<feature type="transmembrane region" description="Helical" evidence="1">
    <location>
        <begin position="12"/>
        <end position="35"/>
    </location>
</feature>
<reference evidence="2 3" key="2">
    <citation type="journal article" date="2016" name="ISME J.">
        <title>Characterization of the first cultured representative of Verrucomicrobia subdivision 5 indicates the proposal of a novel phylum.</title>
        <authorList>
            <person name="Spring S."/>
            <person name="Bunk B."/>
            <person name="Sproer C."/>
            <person name="Schumann P."/>
            <person name="Rohde M."/>
            <person name="Tindall B.J."/>
            <person name="Klenk H.P."/>
        </authorList>
    </citation>
    <scope>NUCLEOTIDE SEQUENCE [LARGE SCALE GENOMIC DNA]</scope>
    <source>
        <strain evidence="2 3">L21-Fru-AB</strain>
    </source>
</reference>
<keyword evidence="1" id="KW-1133">Transmembrane helix</keyword>
<gene>
    <name evidence="2" type="ORF">L21SP4_00159</name>
</gene>
<keyword evidence="3" id="KW-1185">Reference proteome</keyword>
<dbReference type="EMBL" id="CP010904">
    <property type="protein sequence ID" value="AKJ63443.1"/>
    <property type="molecule type" value="Genomic_DNA"/>
</dbReference>
<dbReference type="Gene3D" id="3.30.700.10">
    <property type="entry name" value="Glycoprotein, Type 4 Pilin"/>
    <property type="match status" value="1"/>
</dbReference>
<dbReference type="AlphaFoldDB" id="A0A0G3EAZ4"/>
<evidence type="ECO:0000313" key="3">
    <source>
        <dbReference type="Proteomes" id="UP000035268"/>
    </source>
</evidence>
<reference evidence="3" key="1">
    <citation type="submission" date="2015-02" db="EMBL/GenBank/DDBJ databases">
        <title>Description and complete genome sequence of the first cultured representative of the subdivision 5 of the Verrucomicrobia phylum.</title>
        <authorList>
            <person name="Spring S."/>
            <person name="Bunk B."/>
            <person name="Sproer C."/>
            <person name="Klenk H.-P."/>
        </authorList>
    </citation>
    <scope>NUCLEOTIDE SEQUENCE [LARGE SCALE GENOMIC DNA]</scope>
    <source>
        <strain evidence="3">L21-Fru-AB</strain>
    </source>
</reference>
<dbReference type="InterPro" id="IPR045584">
    <property type="entry name" value="Pilin-like"/>
</dbReference>
<name>A0A0G3EAZ4_9BACT</name>
<evidence type="ECO:0000313" key="2">
    <source>
        <dbReference type="EMBL" id="AKJ63443.1"/>
    </source>
</evidence>
<dbReference type="NCBIfam" id="TIGR02532">
    <property type="entry name" value="IV_pilin_GFxxxE"/>
    <property type="match status" value="1"/>
</dbReference>
<keyword evidence="1" id="KW-0812">Transmembrane</keyword>